<accession>A0A9P1D6D1</accession>
<dbReference type="Proteomes" id="UP001152797">
    <property type="component" value="Unassembled WGS sequence"/>
</dbReference>
<comment type="caution">
    <text evidence="2">The sequence shown here is derived from an EMBL/GenBank/DDBJ whole genome shotgun (WGS) entry which is preliminary data.</text>
</comment>
<feature type="non-terminal residue" evidence="2">
    <location>
        <position position="225"/>
    </location>
</feature>
<gene>
    <name evidence="2" type="ORF">C1SCF055_LOCUS28740</name>
</gene>
<name>A0A9P1D6D1_9DINO</name>
<reference evidence="3" key="2">
    <citation type="submission" date="2024-04" db="EMBL/GenBank/DDBJ databases">
        <authorList>
            <person name="Chen Y."/>
            <person name="Shah S."/>
            <person name="Dougan E. K."/>
            <person name="Thang M."/>
            <person name="Chan C."/>
        </authorList>
    </citation>
    <scope>NUCLEOTIDE SEQUENCE [LARGE SCALE GENOMIC DNA]</scope>
</reference>
<evidence type="ECO:0000313" key="2">
    <source>
        <dbReference type="EMBL" id="CAI4002821.1"/>
    </source>
</evidence>
<feature type="region of interest" description="Disordered" evidence="1">
    <location>
        <begin position="1"/>
        <end position="24"/>
    </location>
</feature>
<evidence type="ECO:0000313" key="4">
    <source>
        <dbReference type="Proteomes" id="UP001152797"/>
    </source>
</evidence>
<organism evidence="2">
    <name type="scientific">Cladocopium goreaui</name>
    <dbReference type="NCBI Taxonomy" id="2562237"/>
    <lineage>
        <taxon>Eukaryota</taxon>
        <taxon>Sar</taxon>
        <taxon>Alveolata</taxon>
        <taxon>Dinophyceae</taxon>
        <taxon>Suessiales</taxon>
        <taxon>Symbiodiniaceae</taxon>
        <taxon>Cladocopium</taxon>
    </lineage>
</organism>
<keyword evidence="4" id="KW-1185">Reference proteome</keyword>
<dbReference type="EMBL" id="CAMXCT030003166">
    <property type="protein sequence ID" value="CAL4790133.1"/>
    <property type="molecule type" value="Genomic_DNA"/>
</dbReference>
<dbReference type="EMBL" id="CAMXCT020003166">
    <property type="protein sequence ID" value="CAL1156196.1"/>
    <property type="molecule type" value="Genomic_DNA"/>
</dbReference>
<protein>
    <submittedName>
        <fullName evidence="2">Uncharacterized protein</fullName>
    </submittedName>
</protein>
<sequence length="225" mass="24579">NGPVARGPSPSRRDVTHTTWQGDTPEAKVVSASEMKSALEEWLAELFGLVVTDAKKWEEVKVEHNGISWAVHTLNLEAVSLSKEGSTAKGLAEKLSTMPMTELRHFGLRFVTPAKEGTVATENDMEPFLSEGPHPGRCKVEDGAAGLSVARSLEDSRKRYIASGKDSFKILCQSQVDAPQGGRRFIGTRDSLQNGAILKEDTQDRGFVPMRKPGYAATQTGNRLW</sequence>
<dbReference type="EMBL" id="CAMXCT010003166">
    <property type="protein sequence ID" value="CAI4002821.1"/>
    <property type="molecule type" value="Genomic_DNA"/>
</dbReference>
<evidence type="ECO:0000256" key="1">
    <source>
        <dbReference type="SAM" id="MobiDB-lite"/>
    </source>
</evidence>
<dbReference type="OrthoDB" id="415660at2759"/>
<reference evidence="2" key="1">
    <citation type="submission" date="2022-10" db="EMBL/GenBank/DDBJ databases">
        <authorList>
            <person name="Chen Y."/>
            <person name="Dougan E. K."/>
            <person name="Chan C."/>
            <person name="Rhodes N."/>
            <person name="Thang M."/>
        </authorList>
    </citation>
    <scope>NUCLEOTIDE SEQUENCE</scope>
</reference>
<evidence type="ECO:0000313" key="3">
    <source>
        <dbReference type="EMBL" id="CAL1156196.1"/>
    </source>
</evidence>
<proteinExistence type="predicted"/>
<dbReference type="AlphaFoldDB" id="A0A9P1D6D1"/>